<comment type="subcellular location">
    <subcellularLocation>
        <location evidence="1">Membrane</location>
        <topology evidence="1">Multi-pass membrane protein</topology>
    </subcellularLocation>
</comment>
<evidence type="ECO:0000256" key="4">
    <source>
        <dbReference type="ARBA" id="ARBA00023136"/>
    </source>
</evidence>
<dbReference type="InterPro" id="IPR001902">
    <property type="entry name" value="SLC26A/SulP_fam"/>
</dbReference>
<reference evidence="7" key="1">
    <citation type="submission" date="2023-08" db="EMBL/GenBank/DDBJ databases">
        <authorList>
            <person name="Chen Y."/>
            <person name="Shah S."/>
            <person name="Dougan E. K."/>
            <person name="Thang M."/>
            <person name="Chan C."/>
        </authorList>
    </citation>
    <scope>NUCLEOTIDE SEQUENCE</scope>
</reference>
<dbReference type="Pfam" id="PF00916">
    <property type="entry name" value="Sulfate_transp"/>
    <property type="match status" value="1"/>
</dbReference>
<dbReference type="EMBL" id="CAUJNA010000133">
    <property type="protein sequence ID" value="CAJ1372409.1"/>
    <property type="molecule type" value="Genomic_DNA"/>
</dbReference>
<evidence type="ECO:0000313" key="7">
    <source>
        <dbReference type="EMBL" id="CAJ1372409.1"/>
    </source>
</evidence>
<feature type="transmembrane region" description="Helical" evidence="5">
    <location>
        <begin position="237"/>
        <end position="258"/>
    </location>
</feature>
<dbReference type="InterPro" id="IPR036513">
    <property type="entry name" value="STAS_dom_sf"/>
</dbReference>
<feature type="transmembrane region" description="Helical" evidence="5">
    <location>
        <begin position="111"/>
        <end position="132"/>
    </location>
</feature>
<feature type="transmembrane region" description="Helical" evidence="5">
    <location>
        <begin position="426"/>
        <end position="453"/>
    </location>
</feature>
<feature type="domain" description="SLC26A/SulP transporter" evidence="6">
    <location>
        <begin position="22"/>
        <end position="404"/>
    </location>
</feature>
<evidence type="ECO:0000313" key="8">
    <source>
        <dbReference type="Proteomes" id="UP001178507"/>
    </source>
</evidence>
<sequence length="613" mass="65676">MSMWSRAPGMKFYWQHPLTAARDLCHGFAIGAVLWPLAIGNAVLARVPAFVSINTSIASPLIYLMFGSLPLVSVQSGSTASLCLGELIASELPVDGTGSELDGERANMASLMAALVGAMHFGMGALDLGAVVELFSQPLLRARAGASALVVILAQAKTIFATPAGNATSPLLSFVQTCTMVPQRGDLPTCLLSCSLLAALIILKVIATCDSKKPQDLEVKHERCRCLLQVLRVIGRVLNSSANFLVLVAGAVASDYLGKIETLDRFQPPSPRLPQWDLHRLPSVLPTAALTAFLSLGSHLTVAERIRRPQDYWSSRRELLAVGGCGLTAATVGGMPVMANFAVCQALSGCSGHLAVLGNALGHLAAFYLVAELPGLRIPRCAVSVILVVEFAPLLRTLPSEIAHLYRQARVSQSGLRVLVASDLGIYLMSFLAPLLFGVVNGSLLAVVIQVLVSVSRFAGAGYVQIGRVPGTDTYDELSPGSMAVDLPKIIITRPLGPRWFGNAAANTRAARRERRNLSREILIAIVDWRMVPFLDETALLHYTTEWSKLDVKVLVTNACLSVRRQIQGSGLADVLQQSEDTLSDLHAAVLWAEEHIRQIESSRTTFGVVAKD</sequence>
<protein>
    <recommendedName>
        <fullName evidence="6">SLC26A/SulP transporter domain-containing protein</fullName>
    </recommendedName>
</protein>
<feature type="transmembrane region" description="Helical" evidence="5">
    <location>
        <begin position="185"/>
        <end position="207"/>
    </location>
</feature>
<evidence type="ECO:0000259" key="6">
    <source>
        <dbReference type="Pfam" id="PF00916"/>
    </source>
</evidence>
<feature type="transmembrane region" description="Helical" evidence="5">
    <location>
        <begin position="351"/>
        <end position="371"/>
    </location>
</feature>
<evidence type="ECO:0000256" key="5">
    <source>
        <dbReference type="SAM" id="Phobius"/>
    </source>
</evidence>
<keyword evidence="3 5" id="KW-1133">Transmembrane helix</keyword>
<name>A0AA36HNG8_9DINO</name>
<dbReference type="Gene3D" id="3.30.750.24">
    <property type="entry name" value="STAS domain"/>
    <property type="match status" value="1"/>
</dbReference>
<dbReference type="GO" id="GO:0055085">
    <property type="term" value="P:transmembrane transport"/>
    <property type="evidence" value="ECO:0007669"/>
    <property type="project" value="InterPro"/>
</dbReference>
<proteinExistence type="predicted"/>
<feature type="transmembrane region" description="Helical" evidence="5">
    <location>
        <begin position="319"/>
        <end position="339"/>
    </location>
</feature>
<gene>
    <name evidence="7" type="ORF">EVOR1521_LOCUS2501</name>
</gene>
<organism evidence="7 8">
    <name type="scientific">Effrenium voratum</name>
    <dbReference type="NCBI Taxonomy" id="2562239"/>
    <lineage>
        <taxon>Eukaryota</taxon>
        <taxon>Sar</taxon>
        <taxon>Alveolata</taxon>
        <taxon>Dinophyceae</taxon>
        <taxon>Suessiales</taxon>
        <taxon>Symbiodiniaceae</taxon>
        <taxon>Effrenium</taxon>
    </lineage>
</organism>
<keyword evidence="2 5" id="KW-0812">Transmembrane</keyword>
<accession>A0AA36HNG8</accession>
<keyword evidence="8" id="KW-1185">Reference proteome</keyword>
<feature type="transmembrane region" description="Helical" evidence="5">
    <location>
        <begin position="47"/>
        <end position="66"/>
    </location>
</feature>
<comment type="caution">
    <text evidence="7">The sequence shown here is derived from an EMBL/GenBank/DDBJ whole genome shotgun (WGS) entry which is preliminary data.</text>
</comment>
<dbReference type="InterPro" id="IPR011547">
    <property type="entry name" value="SLC26A/SulP_dom"/>
</dbReference>
<dbReference type="Proteomes" id="UP001178507">
    <property type="component" value="Unassembled WGS sequence"/>
</dbReference>
<feature type="transmembrane region" description="Helical" evidence="5">
    <location>
        <begin position="278"/>
        <end position="298"/>
    </location>
</feature>
<evidence type="ECO:0000256" key="3">
    <source>
        <dbReference type="ARBA" id="ARBA00022989"/>
    </source>
</evidence>
<dbReference type="AlphaFoldDB" id="A0AA36HNG8"/>
<dbReference type="GO" id="GO:0016020">
    <property type="term" value="C:membrane"/>
    <property type="evidence" value="ECO:0007669"/>
    <property type="project" value="UniProtKB-SubCell"/>
</dbReference>
<evidence type="ECO:0000256" key="2">
    <source>
        <dbReference type="ARBA" id="ARBA00022692"/>
    </source>
</evidence>
<keyword evidence="4 5" id="KW-0472">Membrane</keyword>
<dbReference type="PANTHER" id="PTHR11814">
    <property type="entry name" value="SULFATE TRANSPORTER"/>
    <property type="match status" value="1"/>
</dbReference>
<evidence type="ECO:0000256" key="1">
    <source>
        <dbReference type="ARBA" id="ARBA00004141"/>
    </source>
</evidence>
<feature type="transmembrane region" description="Helical" evidence="5">
    <location>
        <begin position="20"/>
        <end position="40"/>
    </location>
</feature>
<feature type="transmembrane region" description="Helical" evidence="5">
    <location>
        <begin position="144"/>
        <end position="165"/>
    </location>
</feature>